<protein>
    <recommendedName>
        <fullName evidence="2">BZIP domain-containing protein</fullName>
    </recommendedName>
</protein>
<feature type="compositionally biased region" description="Basic residues" evidence="1">
    <location>
        <begin position="335"/>
        <end position="350"/>
    </location>
</feature>
<dbReference type="PROSITE" id="PS00036">
    <property type="entry name" value="BZIP_BASIC"/>
    <property type="match status" value="1"/>
</dbReference>
<feature type="region of interest" description="Disordered" evidence="1">
    <location>
        <begin position="324"/>
        <end position="359"/>
    </location>
</feature>
<evidence type="ECO:0000256" key="1">
    <source>
        <dbReference type="SAM" id="MobiDB-lite"/>
    </source>
</evidence>
<feature type="compositionally biased region" description="Polar residues" evidence="1">
    <location>
        <begin position="405"/>
        <end position="429"/>
    </location>
</feature>
<feature type="compositionally biased region" description="Polar residues" evidence="1">
    <location>
        <begin position="62"/>
        <end position="72"/>
    </location>
</feature>
<feature type="region of interest" description="Disordered" evidence="1">
    <location>
        <begin position="246"/>
        <end position="280"/>
    </location>
</feature>
<gene>
    <name evidence="3" type="ORF">ABVK25_010785</name>
</gene>
<evidence type="ECO:0000313" key="4">
    <source>
        <dbReference type="Proteomes" id="UP001590951"/>
    </source>
</evidence>
<organism evidence="3 4">
    <name type="scientific">Lepraria finkii</name>
    <dbReference type="NCBI Taxonomy" id="1340010"/>
    <lineage>
        <taxon>Eukaryota</taxon>
        <taxon>Fungi</taxon>
        <taxon>Dikarya</taxon>
        <taxon>Ascomycota</taxon>
        <taxon>Pezizomycotina</taxon>
        <taxon>Lecanoromycetes</taxon>
        <taxon>OSLEUM clade</taxon>
        <taxon>Lecanoromycetidae</taxon>
        <taxon>Lecanorales</taxon>
        <taxon>Lecanorineae</taxon>
        <taxon>Stereocaulaceae</taxon>
        <taxon>Lepraria</taxon>
    </lineage>
</organism>
<dbReference type="InterPro" id="IPR004827">
    <property type="entry name" value="bZIP"/>
</dbReference>
<dbReference type="EMBL" id="JBHFEH010000075">
    <property type="protein sequence ID" value="KAL2048932.1"/>
    <property type="molecule type" value="Genomic_DNA"/>
</dbReference>
<sequence>MDVQQQQCNYPSPFRSKLDLQHRFYEEWTRYHSEDETPIPPKPTNKRTLFLSSAVDEKASTPHLSTPESYGQSKPDRSAAPQDVPQRAPSPHSVPPPPLSAPPKLHFSRPNGFDDLLHPISGEKISASRCQHDGEGTDSPLTAPMAAKSRLPTPSLPSTSMNKHSLRDFTLPSNAPALTNTYPYPLATIEARQSSFRPPRDQASAGSGPLLPSETATAWSTFTAAHTSSAPNLATLTNLASQNPSLTAHYRHNSPSSALPQVASAGEAQSSFSAPFTSDSASTMPQLEFAKQTLDAPTPGASGQSQSRMMIYETEQGVTQVPVDLQATSKTANEKRKRNATASHRFRQRRKEREGEMSNTISKLEADVKYYQLERDFLQDLLQKKRIPIPTRAPSPRRRRHASLGGSQNDDTGTPAQNGGRNTRRQTSAYAPPRWVEPPPPMLLPSEHIH</sequence>
<evidence type="ECO:0000313" key="3">
    <source>
        <dbReference type="EMBL" id="KAL2048932.1"/>
    </source>
</evidence>
<accession>A0ABR4AVK9</accession>
<feature type="region of interest" description="Disordered" evidence="1">
    <location>
        <begin position="387"/>
        <end position="450"/>
    </location>
</feature>
<feature type="domain" description="BZIP" evidence="2">
    <location>
        <begin position="335"/>
        <end position="349"/>
    </location>
</feature>
<reference evidence="3 4" key="1">
    <citation type="submission" date="2024-09" db="EMBL/GenBank/DDBJ databases">
        <title>Rethinking Asexuality: The Enigmatic Case of Functional Sexual Genes in Lepraria (Stereocaulaceae).</title>
        <authorList>
            <person name="Doellman M."/>
            <person name="Sun Y."/>
            <person name="Barcenas-Pena A."/>
            <person name="Lumbsch H.T."/>
            <person name="Grewe F."/>
        </authorList>
    </citation>
    <scope>NUCLEOTIDE SEQUENCE [LARGE SCALE GENOMIC DNA]</scope>
    <source>
        <strain evidence="3 4">Grewe 0041</strain>
    </source>
</reference>
<dbReference type="Gene3D" id="1.20.5.170">
    <property type="match status" value="1"/>
</dbReference>
<name>A0ABR4AVK9_9LECA</name>
<keyword evidence="4" id="KW-1185">Reference proteome</keyword>
<comment type="caution">
    <text evidence="3">The sequence shown here is derived from an EMBL/GenBank/DDBJ whole genome shotgun (WGS) entry which is preliminary data.</text>
</comment>
<dbReference type="SUPFAM" id="SSF57959">
    <property type="entry name" value="Leucine zipper domain"/>
    <property type="match status" value="1"/>
</dbReference>
<feature type="region of interest" description="Disordered" evidence="1">
    <location>
        <begin position="31"/>
        <end position="168"/>
    </location>
</feature>
<feature type="compositionally biased region" description="Low complexity" evidence="1">
    <location>
        <begin position="151"/>
        <end position="160"/>
    </location>
</feature>
<dbReference type="InterPro" id="IPR046347">
    <property type="entry name" value="bZIP_sf"/>
</dbReference>
<dbReference type="Proteomes" id="UP001590951">
    <property type="component" value="Unassembled WGS sequence"/>
</dbReference>
<evidence type="ECO:0000259" key="2">
    <source>
        <dbReference type="PROSITE" id="PS00036"/>
    </source>
</evidence>
<feature type="compositionally biased region" description="Pro residues" evidence="1">
    <location>
        <begin position="92"/>
        <end position="101"/>
    </location>
</feature>
<feature type="compositionally biased region" description="Polar residues" evidence="1">
    <location>
        <begin position="267"/>
        <end position="280"/>
    </location>
</feature>
<proteinExistence type="predicted"/>